<organism evidence="1 2">
    <name type="scientific">Acinetobacter junii</name>
    <dbReference type="NCBI Taxonomy" id="40215"/>
    <lineage>
        <taxon>Bacteria</taxon>
        <taxon>Pseudomonadati</taxon>
        <taxon>Pseudomonadota</taxon>
        <taxon>Gammaproteobacteria</taxon>
        <taxon>Moraxellales</taxon>
        <taxon>Moraxellaceae</taxon>
        <taxon>Acinetobacter</taxon>
    </lineage>
</organism>
<evidence type="ECO:0008006" key="3">
    <source>
        <dbReference type="Google" id="ProtNLM"/>
    </source>
</evidence>
<protein>
    <recommendedName>
        <fullName evidence="3">HTH iclR-type domain-containing protein</fullName>
    </recommendedName>
</protein>
<name>A0AAW5RHC8_ACIJU</name>
<accession>A0AAW5RHC8</accession>
<dbReference type="InterPro" id="IPR036388">
    <property type="entry name" value="WH-like_DNA-bd_sf"/>
</dbReference>
<evidence type="ECO:0000313" key="1">
    <source>
        <dbReference type="EMBL" id="MCU4398415.1"/>
    </source>
</evidence>
<dbReference type="Proteomes" id="UP001208534">
    <property type="component" value="Unassembled WGS sequence"/>
</dbReference>
<dbReference type="InterPro" id="IPR036390">
    <property type="entry name" value="WH_DNA-bd_sf"/>
</dbReference>
<proteinExistence type="predicted"/>
<dbReference type="RefSeq" id="WP_249571684.1">
    <property type="nucleotide sequence ID" value="NZ_JAHPRE010000091.1"/>
</dbReference>
<dbReference type="Gene3D" id="1.10.10.10">
    <property type="entry name" value="Winged helix-like DNA-binding domain superfamily/Winged helix DNA-binding domain"/>
    <property type="match status" value="1"/>
</dbReference>
<gene>
    <name evidence="1" type="ORF">KTH64_16035</name>
</gene>
<dbReference type="AlphaFoldDB" id="A0AAW5RHC8"/>
<reference evidence="1" key="1">
    <citation type="submission" date="2021-06" db="EMBL/GenBank/DDBJ databases">
        <title>Propagation of a rapidly emergent carbapenem-resistant Acinetobacter baumannii lineage by various extra-hospital transmission networks.</title>
        <authorList>
            <person name="Calix J."/>
        </authorList>
    </citation>
    <scope>NUCLEOTIDE SEQUENCE</scope>
    <source>
        <strain evidence="1">WU_MDCI_Aw63</strain>
    </source>
</reference>
<dbReference type="EMBL" id="JAHPRE010000091">
    <property type="protein sequence ID" value="MCU4398415.1"/>
    <property type="molecule type" value="Genomic_DNA"/>
</dbReference>
<comment type="caution">
    <text evidence="1">The sequence shown here is derived from an EMBL/GenBank/DDBJ whole genome shotgun (WGS) entry which is preliminary data.</text>
</comment>
<evidence type="ECO:0000313" key="2">
    <source>
        <dbReference type="Proteomes" id="UP001208534"/>
    </source>
</evidence>
<dbReference type="SUPFAM" id="SSF46785">
    <property type="entry name" value="Winged helix' DNA-binding domain"/>
    <property type="match status" value="1"/>
</dbReference>
<sequence length="84" mass="9350">MNPNQKSVSNQVLAVGRTIGVLKFAVNETKPFQVSDVAKSVNDVNSFTVLRYIKTLIELGYIEKTTCFKYQATSLAKELINVSH</sequence>